<evidence type="ECO:0000313" key="1">
    <source>
        <dbReference type="EMBL" id="CAE2308879.1"/>
    </source>
</evidence>
<dbReference type="InterPro" id="IPR029063">
    <property type="entry name" value="SAM-dependent_MTases_sf"/>
</dbReference>
<sequence length="244" mass="26982">MEDHELQVVEVGSGAAMDAQEALDITFHKKKMHISLLLTENGLAPLFDGAAWAGTRLWEAAIAAIKFMSSKYAQQLGSGAKLLELGCGTGVPGMCCRILGGEVLLTEQPQLIPLLDENLQRNFSGDAHIRAEPFSWGEECAKSIRAEHGSFRFVLACDCIFAPLYGDSWRLLADSLHVLLQAEEARPEGGLEPPIGILAMQRRNGDQVDTFFEYLRSLNDQWVVNLVYENKPIEIYEVFLASND</sequence>
<reference evidence="1" key="1">
    <citation type="submission" date="2021-01" db="EMBL/GenBank/DDBJ databases">
        <authorList>
            <person name="Corre E."/>
            <person name="Pelletier E."/>
            <person name="Niang G."/>
            <person name="Scheremetjew M."/>
            <person name="Finn R."/>
            <person name="Kale V."/>
            <person name="Holt S."/>
            <person name="Cochrane G."/>
            <person name="Meng A."/>
            <person name="Brown T."/>
            <person name="Cohen L."/>
        </authorList>
    </citation>
    <scope>NUCLEOTIDE SEQUENCE</scope>
    <source>
        <strain evidence="1">CCMP 2712</strain>
    </source>
</reference>
<dbReference type="EMBL" id="HBKN01025974">
    <property type="protein sequence ID" value="CAE2308879.1"/>
    <property type="molecule type" value="Transcribed_RNA"/>
</dbReference>
<dbReference type="InterPro" id="IPR019410">
    <property type="entry name" value="Methyltransf_16"/>
</dbReference>
<dbReference type="SUPFAM" id="SSF53335">
    <property type="entry name" value="S-adenosyl-L-methionine-dependent methyltransferases"/>
    <property type="match status" value="1"/>
</dbReference>
<protein>
    <submittedName>
        <fullName evidence="1">Uncharacterized protein</fullName>
    </submittedName>
</protein>
<dbReference type="Pfam" id="PF10294">
    <property type="entry name" value="Methyltransf_16"/>
    <property type="match status" value="1"/>
</dbReference>
<dbReference type="PANTHER" id="PTHR14614:SF123">
    <property type="entry name" value="OS04G0645500 PROTEIN"/>
    <property type="match status" value="1"/>
</dbReference>
<dbReference type="Gene3D" id="3.40.50.150">
    <property type="entry name" value="Vaccinia Virus protein VP39"/>
    <property type="match status" value="1"/>
</dbReference>
<proteinExistence type="predicted"/>
<name>A0A7S4KXU6_GUITH</name>
<dbReference type="PANTHER" id="PTHR14614">
    <property type="entry name" value="HEPATOCELLULAR CARCINOMA-ASSOCIATED ANTIGEN"/>
    <property type="match status" value="1"/>
</dbReference>
<dbReference type="AlphaFoldDB" id="A0A7S4KXU6"/>
<accession>A0A7S4KXU6</accession>
<gene>
    <name evidence="1" type="ORF">GTHE00462_LOCUS20175</name>
</gene>
<organism evidence="1">
    <name type="scientific">Guillardia theta</name>
    <name type="common">Cryptophyte</name>
    <name type="synonym">Cryptomonas phi</name>
    <dbReference type="NCBI Taxonomy" id="55529"/>
    <lineage>
        <taxon>Eukaryota</taxon>
        <taxon>Cryptophyceae</taxon>
        <taxon>Pyrenomonadales</taxon>
        <taxon>Geminigeraceae</taxon>
        <taxon>Guillardia</taxon>
    </lineage>
</organism>